<protein>
    <recommendedName>
        <fullName evidence="7">Sushi domain-containing protein</fullName>
    </recommendedName>
</protein>
<keyword evidence="1 6" id="KW-0768">Sushi</keyword>
<reference evidence="8" key="1">
    <citation type="submission" date="2025-08" db="UniProtKB">
        <authorList>
            <consortium name="Ensembl"/>
        </authorList>
    </citation>
    <scope>IDENTIFICATION</scope>
</reference>
<dbReference type="FunFam" id="2.10.70.10:FF:000014">
    <property type="entry name" value="Membrane cofactor protein"/>
    <property type="match status" value="1"/>
</dbReference>
<dbReference type="Gene3D" id="2.10.70.10">
    <property type="entry name" value="Complement Module, domain 1"/>
    <property type="match status" value="3"/>
</dbReference>
<evidence type="ECO:0000256" key="3">
    <source>
        <dbReference type="ARBA" id="ARBA00022737"/>
    </source>
</evidence>
<dbReference type="Proteomes" id="UP000257200">
    <property type="component" value="Unplaced"/>
</dbReference>
<dbReference type="PANTHER" id="PTHR46393">
    <property type="entry name" value="SUSHI DOMAIN-CONTAINING PROTEIN"/>
    <property type="match status" value="1"/>
</dbReference>
<dbReference type="AlphaFoldDB" id="A0A3Q1FM44"/>
<comment type="caution">
    <text evidence="6">Lacks conserved residue(s) required for the propagation of feature annotation.</text>
</comment>
<evidence type="ECO:0000259" key="7">
    <source>
        <dbReference type="PROSITE" id="PS50923"/>
    </source>
</evidence>
<name>A0A3Q1FM44_9TELE</name>
<dbReference type="SMART" id="SM00032">
    <property type="entry name" value="CCP"/>
    <property type="match status" value="3"/>
</dbReference>
<dbReference type="InParanoid" id="A0A3Q1FM44"/>
<evidence type="ECO:0000256" key="4">
    <source>
        <dbReference type="ARBA" id="ARBA00023157"/>
    </source>
</evidence>
<feature type="disulfide bond" evidence="6">
    <location>
        <begin position="156"/>
        <end position="183"/>
    </location>
</feature>
<dbReference type="PROSITE" id="PS50923">
    <property type="entry name" value="SUSHI"/>
    <property type="match status" value="3"/>
</dbReference>
<feature type="domain" description="Sushi" evidence="7">
    <location>
        <begin position="123"/>
        <end position="185"/>
    </location>
</feature>
<dbReference type="GeneTree" id="ENSGT00940000161110"/>
<reference evidence="8" key="2">
    <citation type="submission" date="2025-09" db="UniProtKB">
        <authorList>
            <consortium name="Ensembl"/>
        </authorList>
    </citation>
    <scope>IDENTIFICATION</scope>
</reference>
<sequence>MSCGMPVPPVNGSIVGQDFSLGASATYQCNPGFRLSGPVTTSVICQESGRWSPIEAPPRCVPGHCGTPEPIVNGQIIGENYNYRGSVVYQCNPGFRLIGVSVRICEQDHRWSGRTPVCVRKFVNCTEPGHVENSIRQVLPSGPHRYSFQTTVSYRCNPGYYLLGTSSISCQGDGTWDRSLPKCLYVTEKCTNTQTVTEAHKPILTQTHKLCDNKVAL</sequence>
<evidence type="ECO:0000313" key="9">
    <source>
        <dbReference type="Proteomes" id="UP000257200"/>
    </source>
</evidence>
<dbReference type="SUPFAM" id="SSF57535">
    <property type="entry name" value="Complement control module/SCR domain"/>
    <property type="match status" value="3"/>
</dbReference>
<proteinExistence type="predicted"/>
<evidence type="ECO:0000256" key="2">
    <source>
        <dbReference type="ARBA" id="ARBA00022729"/>
    </source>
</evidence>
<dbReference type="CDD" id="cd00033">
    <property type="entry name" value="CCP"/>
    <property type="match status" value="3"/>
</dbReference>
<keyword evidence="9" id="KW-1185">Reference proteome</keyword>
<dbReference type="PANTHER" id="PTHR46393:SF7">
    <property type="entry name" value="COMPLEMENT C2"/>
    <property type="match status" value="1"/>
</dbReference>
<feature type="domain" description="Sushi" evidence="7">
    <location>
        <begin position="63"/>
        <end position="120"/>
    </location>
</feature>
<dbReference type="Pfam" id="PF00084">
    <property type="entry name" value="Sushi"/>
    <property type="match status" value="3"/>
</dbReference>
<accession>A0A3Q1FM44</accession>
<evidence type="ECO:0000256" key="1">
    <source>
        <dbReference type="ARBA" id="ARBA00022659"/>
    </source>
</evidence>
<organism evidence="8 9">
    <name type="scientific">Acanthochromis polyacanthus</name>
    <name type="common">spiny chromis</name>
    <dbReference type="NCBI Taxonomy" id="80966"/>
    <lineage>
        <taxon>Eukaryota</taxon>
        <taxon>Metazoa</taxon>
        <taxon>Chordata</taxon>
        <taxon>Craniata</taxon>
        <taxon>Vertebrata</taxon>
        <taxon>Euteleostomi</taxon>
        <taxon>Actinopterygii</taxon>
        <taxon>Neopterygii</taxon>
        <taxon>Teleostei</taxon>
        <taxon>Neoteleostei</taxon>
        <taxon>Acanthomorphata</taxon>
        <taxon>Ovalentaria</taxon>
        <taxon>Pomacentridae</taxon>
        <taxon>Acanthochromis</taxon>
    </lineage>
</organism>
<keyword evidence="4 6" id="KW-1015">Disulfide bond</keyword>
<dbReference type="STRING" id="80966.ENSAPOP00000016762"/>
<keyword evidence="5" id="KW-0325">Glycoprotein</keyword>
<feature type="domain" description="Sushi" evidence="7">
    <location>
        <begin position="1"/>
        <end position="62"/>
    </location>
</feature>
<evidence type="ECO:0000256" key="5">
    <source>
        <dbReference type="ARBA" id="ARBA00023180"/>
    </source>
</evidence>
<dbReference type="Ensembl" id="ENSAPOT00000025837.1">
    <property type="protein sequence ID" value="ENSAPOP00000016762.1"/>
    <property type="gene ID" value="ENSAPOG00000019903.1"/>
</dbReference>
<dbReference type="InterPro" id="IPR000436">
    <property type="entry name" value="Sushi_SCR_CCP_dom"/>
</dbReference>
<keyword evidence="3" id="KW-0677">Repeat</keyword>
<evidence type="ECO:0000313" key="8">
    <source>
        <dbReference type="Ensembl" id="ENSAPOP00000016762.1"/>
    </source>
</evidence>
<evidence type="ECO:0000256" key="6">
    <source>
        <dbReference type="PROSITE-ProRule" id="PRU00302"/>
    </source>
</evidence>
<dbReference type="InterPro" id="IPR035976">
    <property type="entry name" value="Sushi/SCR/CCP_sf"/>
</dbReference>
<keyword evidence="2" id="KW-0732">Signal</keyword>
<feature type="disulfide bond" evidence="6">
    <location>
        <begin position="91"/>
        <end position="118"/>
    </location>
</feature>